<dbReference type="PANTHER" id="PTHR14281:SF0">
    <property type="entry name" value="KINETOCHORE PROTEIN SPC25"/>
    <property type="match status" value="1"/>
</dbReference>
<keyword evidence="4 9" id="KW-0132">Cell division</keyword>
<comment type="caution">
    <text evidence="12">The sequence shown here is derived from an EMBL/GenBank/DDBJ whole genome shotgun (WGS) entry which is preliminary data.</text>
</comment>
<evidence type="ECO:0000256" key="10">
    <source>
        <dbReference type="SAM" id="Coils"/>
    </source>
</evidence>
<dbReference type="Gene3D" id="3.30.457.50">
    <property type="entry name" value="Chromosome segregation protein Spc25"/>
    <property type="match status" value="1"/>
</dbReference>
<dbReference type="InterPro" id="IPR013255">
    <property type="entry name" value="Spc25_C"/>
</dbReference>
<evidence type="ECO:0000256" key="6">
    <source>
        <dbReference type="ARBA" id="ARBA00023054"/>
    </source>
</evidence>
<evidence type="ECO:0000256" key="9">
    <source>
        <dbReference type="RuleBase" id="RU367150"/>
    </source>
</evidence>
<dbReference type="OrthoDB" id="6353017at2759"/>
<evidence type="ECO:0000256" key="4">
    <source>
        <dbReference type="ARBA" id="ARBA00022618"/>
    </source>
</evidence>
<keyword evidence="9" id="KW-0995">Kinetochore</keyword>
<gene>
    <name evidence="12" type="ORF">M569_13675</name>
</gene>
<keyword evidence="3 9" id="KW-0158">Chromosome</keyword>
<keyword evidence="5 9" id="KW-0498">Mitosis</keyword>
<proteinExistence type="inferred from homology"/>
<evidence type="ECO:0000256" key="2">
    <source>
        <dbReference type="ARBA" id="ARBA00006379"/>
    </source>
</evidence>
<dbReference type="EMBL" id="AUSU01007064">
    <property type="protein sequence ID" value="EPS61125.1"/>
    <property type="molecule type" value="Genomic_DNA"/>
</dbReference>
<reference evidence="12 13" key="1">
    <citation type="journal article" date="2013" name="BMC Genomics">
        <title>The miniature genome of a carnivorous plant Genlisea aurea contains a low number of genes and short non-coding sequences.</title>
        <authorList>
            <person name="Leushkin E.V."/>
            <person name="Sutormin R.A."/>
            <person name="Nabieva E.R."/>
            <person name="Penin A.A."/>
            <person name="Kondrashov A.S."/>
            <person name="Logacheva M.D."/>
        </authorList>
    </citation>
    <scope>NUCLEOTIDE SEQUENCE [LARGE SCALE GENOMIC DNA]</scope>
</reference>
<dbReference type="InterPro" id="IPR045143">
    <property type="entry name" value="Spc25"/>
</dbReference>
<keyword evidence="9" id="KW-0539">Nucleus</keyword>
<evidence type="ECO:0000256" key="3">
    <source>
        <dbReference type="ARBA" id="ARBA00022454"/>
    </source>
</evidence>
<feature type="domain" description="Chromosome segregation protein Spc25 C-terminal" evidence="11">
    <location>
        <begin position="163"/>
        <end position="231"/>
    </location>
</feature>
<accession>S8C2U2</accession>
<evidence type="ECO:0000313" key="13">
    <source>
        <dbReference type="Proteomes" id="UP000015453"/>
    </source>
</evidence>
<evidence type="ECO:0000259" key="11">
    <source>
        <dbReference type="Pfam" id="PF08234"/>
    </source>
</evidence>
<organism evidence="12 13">
    <name type="scientific">Genlisea aurea</name>
    <dbReference type="NCBI Taxonomy" id="192259"/>
    <lineage>
        <taxon>Eukaryota</taxon>
        <taxon>Viridiplantae</taxon>
        <taxon>Streptophyta</taxon>
        <taxon>Embryophyta</taxon>
        <taxon>Tracheophyta</taxon>
        <taxon>Spermatophyta</taxon>
        <taxon>Magnoliopsida</taxon>
        <taxon>eudicotyledons</taxon>
        <taxon>Gunneridae</taxon>
        <taxon>Pentapetalae</taxon>
        <taxon>asterids</taxon>
        <taxon>lamiids</taxon>
        <taxon>Lamiales</taxon>
        <taxon>Lentibulariaceae</taxon>
        <taxon>Genlisea</taxon>
    </lineage>
</organism>
<name>S8C2U2_9LAMI</name>
<feature type="coiled-coil region" evidence="10">
    <location>
        <begin position="10"/>
        <end position="114"/>
    </location>
</feature>
<comment type="similarity">
    <text evidence="2 9">Belongs to the SPC25 family.</text>
</comment>
<evidence type="ECO:0000256" key="1">
    <source>
        <dbReference type="ARBA" id="ARBA00004584"/>
    </source>
</evidence>
<dbReference type="GO" id="GO:0007059">
    <property type="term" value="P:chromosome segregation"/>
    <property type="evidence" value="ECO:0007669"/>
    <property type="project" value="InterPro"/>
</dbReference>
<comment type="subcellular location">
    <subcellularLocation>
        <location evidence="1">Chromosome</location>
        <location evidence="1">Centromere</location>
    </subcellularLocation>
    <subcellularLocation>
        <location evidence="9">Nucleus</location>
    </subcellularLocation>
    <subcellularLocation>
        <location evidence="9">Chromosome</location>
        <location evidence="9">Centromere</location>
        <location evidence="9">Kinetochore</location>
    </subcellularLocation>
</comment>
<evidence type="ECO:0000256" key="7">
    <source>
        <dbReference type="ARBA" id="ARBA00023306"/>
    </source>
</evidence>
<evidence type="ECO:0000313" key="12">
    <source>
        <dbReference type="EMBL" id="EPS61125.1"/>
    </source>
</evidence>
<comment type="subunit">
    <text evidence="9">Component of the NDC80 complex.</text>
</comment>
<dbReference type="GO" id="GO:0005634">
    <property type="term" value="C:nucleus"/>
    <property type="evidence" value="ECO:0007669"/>
    <property type="project" value="UniProtKB-SubCell"/>
</dbReference>
<dbReference type="AlphaFoldDB" id="S8C2U2"/>
<dbReference type="Proteomes" id="UP000015453">
    <property type="component" value="Unassembled WGS sequence"/>
</dbReference>
<sequence>MKNSDCSIALARMSEMRSACEAEIEIAKNRMDSFATMCRNCFDTAKSKSEQASELRDKLRSLKDELVEAEDNLKKSLAVKTSKEATRMMIKESISETKAKINELKGLIQHQRAKKDEFAAILSRQNEALTACKQKLNQSGHNRKHIEEALSWYNKFLGFRIENGHGVKFIFTNVNPVSPDEVYSFAIRLEKDTYTWLECDPPLSNMNEMVSELNTSHGLFKFVRTMRQKFRDSGISRHGSTRYQYSSIVSESGPVAS</sequence>
<keyword evidence="8 9" id="KW-0137">Centromere</keyword>
<dbReference type="GO" id="GO:0031262">
    <property type="term" value="C:Ndc80 complex"/>
    <property type="evidence" value="ECO:0007669"/>
    <property type="project" value="InterPro"/>
</dbReference>
<protein>
    <recommendedName>
        <fullName evidence="9">Kinetochore protein SPC25</fullName>
    </recommendedName>
</protein>
<feature type="non-terminal residue" evidence="12">
    <location>
        <position position="257"/>
    </location>
</feature>
<evidence type="ECO:0000256" key="8">
    <source>
        <dbReference type="ARBA" id="ARBA00023328"/>
    </source>
</evidence>
<dbReference type="GO" id="GO:0051301">
    <property type="term" value="P:cell division"/>
    <property type="evidence" value="ECO:0007669"/>
    <property type="project" value="UniProtKB-UniRule"/>
</dbReference>
<dbReference type="Pfam" id="PF08234">
    <property type="entry name" value="Spindle_Spc25"/>
    <property type="match status" value="1"/>
</dbReference>
<evidence type="ECO:0000256" key="5">
    <source>
        <dbReference type="ARBA" id="ARBA00022776"/>
    </source>
</evidence>
<dbReference type="PANTHER" id="PTHR14281">
    <property type="entry name" value="KINETOCHORE PROTEIN SPC25-RELATED"/>
    <property type="match status" value="1"/>
</dbReference>
<comment type="function">
    <text evidence="9">Acts as a component of the essential kinetochore-associated NDC80 complex, which is required for chromosome segregation and spindle checkpoint activity.</text>
</comment>
<keyword evidence="6 10" id="KW-0175">Coiled coil</keyword>
<dbReference type="CDD" id="cd23784">
    <property type="entry name" value="RWD_Spc25"/>
    <property type="match status" value="1"/>
</dbReference>
<dbReference type="FunFam" id="3.30.457.50:FF:000001">
    <property type="entry name" value="Probable kinetochore protein spc25"/>
    <property type="match status" value="1"/>
</dbReference>
<keyword evidence="13" id="KW-1185">Reference proteome</keyword>
<keyword evidence="7 9" id="KW-0131">Cell cycle</keyword>